<organism evidence="2 3">
    <name type="scientific">Chryseobacterium hagamense</name>
    <dbReference type="NCBI Taxonomy" id="395935"/>
    <lineage>
        <taxon>Bacteria</taxon>
        <taxon>Pseudomonadati</taxon>
        <taxon>Bacteroidota</taxon>
        <taxon>Flavobacteriia</taxon>
        <taxon>Flavobacteriales</taxon>
        <taxon>Weeksellaceae</taxon>
        <taxon>Chryseobacterium group</taxon>
        <taxon>Chryseobacterium</taxon>
    </lineage>
</organism>
<keyword evidence="1" id="KW-0732">Signal</keyword>
<dbReference type="RefSeq" id="WP_146941241.1">
    <property type="nucleotide sequence ID" value="NZ_BJYJ01000009.1"/>
</dbReference>
<protein>
    <submittedName>
        <fullName evidence="2">Uncharacterized protein</fullName>
    </submittedName>
</protein>
<evidence type="ECO:0000256" key="1">
    <source>
        <dbReference type="SAM" id="SignalP"/>
    </source>
</evidence>
<dbReference type="OrthoDB" id="1264151at2"/>
<proteinExistence type="predicted"/>
<keyword evidence="3" id="KW-1185">Reference proteome</keyword>
<gene>
    <name evidence="2" type="ORF">CHA01nite_20600</name>
</gene>
<dbReference type="EMBL" id="BJYJ01000009">
    <property type="protein sequence ID" value="GEN76320.1"/>
    <property type="molecule type" value="Genomic_DNA"/>
</dbReference>
<name>A0A511YMB8_9FLAO</name>
<reference evidence="2 3" key="1">
    <citation type="submission" date="2019-07" db="EMBL/GenBank/DDBJ databases">
        <title>Whole genome shotgun sequence of Chryseobacterium hagamense NBRC 105253.</title>
        <authorList>
            <person name="Hosoyama A."/>
            <person name="Uohara A."/>
            <person name="Ohji S."/>
            <person name="Ichikawa N."/>
        </authorList>
    </citation>
    <scope>NUCLEOTIDE SEQUENCE [LARGE SCALE GENOMIC DNA]</scope>
    <source>
        <strain evidence="2 3">NBRC 105253</strain>
    </source>
</reference>
<accession>A0A511YMB8</accession>
<dbReference type="AlphaFoldDB" id="A0A511YMB8"/>
<comment type="caution">
    <text evidence="2">The sequence shown here is derived from an EMBL/GenBank/DDBJ whole genome shotgun (WGS) entry which is preliminary data.</text>
</comment>
<feature type="chain" id="PRO_5022130160" evidence="1">
    <location>
        <begin position="19"/>
        <end position="89"/>
    </location>
</feature>
<feature type="signal peptide" evidence="1">
    <location>
        <begin position="1"/>
        <end position="18"/>
    </location>
</feature>
<sequence length="89" mass="10354">MKKLLLFSAFMIAGIISAKEIALCSSHSNEQIKKDFVFKQYRITIKTVCGTTYQTIFDDQFDSIDCLYNEWEMYNNQDCGHSSYENPMT</sequence>
<evidence type="ECO:0000313" key="2">
    <source>
        <dbReference type="EMBL" id="GEN76320.1"/>
    </source>
</evidence>
<dbReference type="Proteomes" id="UP000321863">
    <property type="component" value="Unassembled WGS sequence"/>
</dbReference>
<evidence type="ECO:0000313" key="3">
    <source>
        <dbReference type="Proteomes" id="UP000321863"/>
    </source>
</evidence>